<dbReference type="Proteomes" id="UP000657918">
    <property type="component" value="Unassembled WGS sequence"/>
</dbReference>
<dbReference type="AlphaFoldDB" id="A0A835J7K3"/>
<sequence length="153" mass="17241">MSKLSVARDWTTQECVEIDAALPFVNQFTLEDETARGNRISHKGPEKDFAKTLPETSNREDNWMMKKDQKDLHTIDDEEVRVRKGKMHESILPLCSINEIASLQSQSSQDEEVSSETNAVYGDNPGNRDTSPTAFTKVRKKKGGKGKKEASRL</sequence>
<evidence type="ECO:0000313" key="2">
    <source>
        <dbReference type="EMBL" id="KAF9663489.1"/>
    </source>
</evidence>
<proteinExistence type="predicted"/>
<reference evidence="2 3" key="1">
    <citation type="submission" date="2020-10" db="EMBL/GenBank/DDBJ databases">
        <title>Plant Genome Project.</title>
        <authorList>
            <person name="Zhang R.-G."/>
        </authorList>
    </citation>
    <scope>NUCLEOTIDE SEQUENCE [LARGE SCALE GENOMIC DNA]</scope>
    <source>
        <strain evidence="2">FAFU-HL-1</strain>
        <tissue evidence="2">Leaf</tissue>
    </source>
</reference>
<feature type="region of interest" description="Disordered" evidence="1">
    <location>
        <begin position="103"/>
        <end position="153"/>
    </location>
</feature>
<gene>
    <name evidence="2" type="ORF">SADUNF_Sadunf17G0055800</name>
</gene>
<comment type="caution">
    <text evidence="2">The sequence shown here is derived from an EMBL/GenBank/DDBJ whole genome shotgun (WGS) entry which is preliminary data.</text>
</comment>
<feature type="compositionally biased region" description="Basic and acidic residues" evidence="1">
    <location>
        <begin position="57"/>
        <end position="70"/>
    </location>
</feature>
<accession>A0A835J7K3</accession>
<evidence type="ECO:0000256" key="1">
    <source>
        <dbReference type="SAM" id="MobiDB-lite"/>
    </source>
</evidence>
<evidence type="ECO:0000313" key="3">
    <source>
        <dbReference type="Proteomes" id="UP000657918"/>
    </source>
</evidence>
<keyword evidence="3" id="KW-1185">Reference proteome</keyword>
<name>A0A835J7K3_9ROSI</name>
<organism evidence="2 3">
    <name type="scientific">Salix dunnii</name>
    <dbReference type="NCBI Taxonomy" id="1413687"/>
    <lineage>
        <taxon>Eukaryota</taxon>
        <taxon>Viridiplantae</taxon>
        <taxon>Streptophyta</taxon>
        <taxon>Embryophyta</taxon>
        <taxon>Tracheophyta</taxon>
        <taxon>Spermatophyta</taxon>
        <taxon>Magnoliopsida</taxon>
        <taxon>eudicotyledons</taxon>
        <taxon>Gunneridae</taxon>
        <taxon>Pentapetalae</taxon>
        <taxon>rosids</taxon>
        <taxon>fabids</taxon>
        <taxon>Malpighiales</taxon>
        <taxon>Salicaceae</taxon>
        <taxon>Saliceae</taxon>
        <taxon>Salix</taxon>
    </lineage>
</organism>
<dbReference type="EMBL" id="JADGMS010000017">
    <property type="protein sequence ID" value="KAF9663489.1"/>
    <property type="molecule type" value="Genomic_DNA"/>
</dbReference>
<feature type="region of interest" description="Disordered" evidence="1">
    <location>
        <begin position="36"/>
        <end position="70"/>
    </location>
</feature>
<protein>
    <submittedName>
        <fullName evidence="2">Uncharacterized protein</fullName>
    </submittedName>
</protein>